<proteinExistence type="predicted"/>
<evidence type="ECO:0000313" key="1">
    <source>
        <dbReference type="EMBL" id="VDP16224.1"/>
    </source>
</evidence>
<dbReference type="PANTHER" id="PTHR47027">
    <property type="entry name" value="REVERSE TRANSCRIPTASE DOMAIN-CONTAINING PROTEIN"/>
    <property type="match status" value="1"/>
</dbReference>
<dbReference type="PANTHER" id="PTHR47027:SF25">
    <property type="entry name" value="REVERSE TRANSCRIPTASE DOMAIN-CONTAINING PROTEIN"/>
    <property type="match status" value="1"/>
</dbReference>
<dbReference type="EMBL" id="UZAI01016799">
    <property type="protein sequence ID" value="VDP16224.1"/>
    <property type="molecule type" value="Genomic_DNA"/>
</dbReference>
<evidence type="ECO:0000313" key="2">
    <source>
        <dbReference type="Proteomes" id="UP000277204"/>
    </source>
</evidence>
<accession>A0A183MEX8</accession>
<protein>
    <submittedName>
        <fullName evidence="1">Uncharacterized protein</fullName>
    </submittedName>
</protein>
<gene>
    <name evidence="1" type="ORF">SMRZ_LOCUS14603</name>
</gene>
<organism evidence="1 2">
    <name type="scientific">Schistosoma margrebowiei</name>
    <dbReference type="NCBI Taxonomy" id="48269"/>
    <lineage>
        <taxon>Eukaryota</taxon>
        <taxon>Metazoa</taxon>
        <taxon>Spiralia</taxon>
        <taxon>Lophotrochozoa</taxon>
        <taxon>Platyhelminthes</taxon>
        <taxon>Trematoda</taxon>
        <taxon>Digenea</taxon>
        <taxon>Strigeidida</taxon>
        <taxon>Schistosomatoidea</taxon>
        <taxon>Schistosomatidae</taxon>
        <taxon>Schistosoma</taxon>
    </lineage>
</organism>
<dbReference type="Proteomes" id="UP000277204">
    <property type="component" value="Unassembled WGS sequence"/>
</dbReference>
<keyword evidence="2" id="KW-1185">Reference proteome</keyword>
<name>A0A183MEX8_9TREM</name>
<dbReference type="AlphaFoldDB" id="A0A183MEX8"/>
<reference evidence="1 2" key="1">
    <citation type="submission" date="2018-11" db="EMBL/GenBank/DDBJ databases">
        <authorList>
            <consortium name="Pathogen Informatics"/>
        </authorList>
    </citation>
    <scope>NUCLEOTIDE SEQUENCE [LARGE SCALE GENOMIC DNA]</scope>
    <source>
        <strain evidence="1 2">Zambia</strain>
    </source>
</reference>
<sequence length="92" mass="10300">MKLDDLDFADNLVLLSHMQQQIQEKTTSVSAVSAAVGLNTHEGERKILRYNTAYTNRITLDGEASENVKTFTYFGSIIDKRGGFDCEILTHC</sequence>